<dbReference type="Ensembl" id="ENSOMET00000019743.1">
    <property type="protein sequence ID" value="ENSOMEP00000029864.1"/>
    <property type="gene ID" value="ENSOMEG00000013784.1"/>
</dbReference>
<dbReference type="PaxDb" id="30732-ENSOMEP00000029864"/>
<evidence type="ECO:0008006" key="3">
    <source>
        <dbReference type="Google" id="ProtNLM"/>
    </source>
</evidence>
<reference evidence="1" key="2">
    <citation type="submission" date="2025-09" db="UniProtKB">
        <authorList>
            <consortium name="Ensembl"/>
        </authorList>
    </citation>
    <scope>IDENTIFICATION</scope>
</reference>
<reference evidence="1" key="1">
    <citation type="submission" date="2025-08" db="UniProtKB">
        <authorList>
            <consortium name="Ensembl"/>
        </authorList>
    </citation>
    <scope>IDENTIFICATION</scope>
</reference>
<dbReference type="AlphaFoldDB" id="A0A3B3DK62"/>
<accession>A0A3B3DK62</accession>
<evidence type="ECO:0000313" key="1">
    <source>
        <dbReference type="Ensembl" id="ENSOMEP00000029864.1"/>
    </source>
</evidence>
<proteinExistence type="predicted"/>
<keyword evidence="2" id="KW-1185">Reference proteome</keyword>
<name>A0A3B3DK62_ORYME</name>
<evidence type="ECO:0000313" key="2">
    <source>
        <dbReference type="Proteomes" id="UP000261560"/>
    </source>
</evidence>
<organism evidence="1 2">
    <name type="scientific">Oryzias melastigma</name>
    <name type="common">Marine medaka</name>
    <dbReference type="NCBI Taxonomy" id="30732"/>
    <lineage>
        <taxon>Eukaryota</taxon>
        <taxon>Metazoa</taxon>
        <taxon>Chordata</taxon>
        <taxon>Craniata</taxon>
        <taxon>Vertebrata</taxon>
        <taxon>Euteleostomi</taxon>
        <taxon>Actinopterygii</taxon>
        <taxon>Neopterygii</taxon>
        <taxon>Teleostei</taxon>
        <taxon>Neoteleostei</taxon>
        <taxon>Acanthomorphata</taxon>
        <taxon>Ovalentaria</taxon>
        <taxon>Atherinomorphae</taxon>
        <taxon>Beloniformes</taxon>
        <taxon>Adrianichthyidae</taxon>
        <taxon>Oryziinae</taxon>
        <taxon>Oryzias</taxon>
    </lineage>
</organism>
<sequence>VQFEVLLLAVSPGERTPVHLRIYLVSGDSYGTMASSFHIGVSTVATVVPEVVTAFRDGLVGEFSVVPFAEDWRGSINGGTSRIALNRKHGIMKLPPILFSHRRGSLHHSLGSYTARQFRVIGGGFSRPSDGNILTNSTVSPRILCGTLNLHQPHVFVFVADEAFPFHRHMMCPFPSHVLTPDRQIFNRLSLTVGGGRHLLHSHHTLFWSLVDVRHEVLEKLWRSIVVRDTSMAHFTAEGAVSWQPTE</sequence>
<dbReference type="STRING" id="30732.ENSOMEP00000029864"/>
<protein>
    <recommendedName>
        <fullName evidence="3">DDE Tnp4 domain-containing protein</fullName>
    </recommendedName>
</protein>
<dbReference type="Proteomes" id="UP000261560">
    <property type="component" value="Unplaced"/>
</dbReference>